<dbReference type="GO" id="GO:0016747">
    <property type="term" value="F:acyltransferase activity, transferring groups other than amino-acyl groups"/>
    <property type="evidence" value="ECO:0007669"/>
    <property type="project" value="InterPro"/>
</dbReference>
<evidence type="ECO:0000259" key="1">
    <source>
        <dbReference type="PROSITE" id="PS51186"/>
    </source>
</evidence>
<dbReference type="SUPFAM" id="SSF55729">
    <property type="entry name" value="Acyl-CoA N-acyltransferases (Nat)"/>
    <property type="match status" value="1"/>
</dbReference>
<dbReference type="OrthoDB" id="9127144at2"/>
<dbReference type="Proteomes" id="UP000198706">
    <property type="component" value="Unassembled WGS sequence"/>
</dbReference>
<protein>
    <submittedName>
        <fullName evidence="2">Acetyltransferase (GNAT) family protein</fullName>
    </submittedName>
</protein>
<gene>
    <name evidence="2" type="ORF">SAMN05216186_11063</name>
</gene>
<name>A0A1G9EHP5_9PSED</name>
<dbReference type="InterPro" id="IPR000182">
    <property type="entry name" value="GNAT_dom"/>
</dbReference>
<evidence type="ECO:0000313" key="3">
    <source>
        <dbReference type="Proteomes" id="UP000198706"/>
    </source>
</evidence>
<evidence type="ECO:0000313" key="2">
    <source>
        <dbReference type="EMBL" id="SDK75555.1"/>
    </source>
</evidence>
<reference evidence="2 3" key="1">
    <citation type="submission" date="2016-10" db="EMBL/GenBank/DDBJ databases">
        <authorList>
            <person name="de Groot N.N."/>
        </authorList>
    </citation>
    <scope>NUCLEOTIDE SEQUENCE [LARGE SCALE GENOMIC DNA]</scope>
    <source>
        <strain evidence="2 3">JCM 21544</strain>
    </source>
</reference>
<feature type="domain" description="N-acetyltransferase" evidence="1">
    <location>
        <begin position="4"/>
        <end position="161"/>
    </location>
</feature>
<dbReference type="EMBL" id="FNFD01000010">
    <property type="protein sequence ID" value="SDK75555.1"/>
    <property type="molecule type" value="Genomic_DNA"/>
</dbReference>
<dbReference type="Pfam" id="PF00583">
    <property type="entry name" value="Acetyltransf_1"/>
    <property type="match status" value="1"/>
</dbReference>
<proteinExistence type="predicted"/>
<dbReference type="InterPro" id="IPR016181">
    <property type="entry name" value="Acyl_CoA_acyltransferase"/>
</dbReference>
<dbReference type="PROSITE" id="PS51186">
    <property type="entry name" value="GNAT"/>
    <property type="match status" value="1"/>
</dbReference>
<dbReference type="RefSeq" id="WP_084339626.1">
    <property type="nucleotide sequence ID" value="NZ_CBKZNZ010000056.1"/>
</dbReference>
<sequence length="170" mass="18819">MDDIVLRDWHELSARQRLAVTELRIDNEQQTFAGRIDDAIRACEQAAPCHLRGLAVLHNERPVGFLLLKRPPLSPAWAPDDAITLHALQIDLSHQGRGYGRSALAALPSLAMRAWPQARCLALSVDAHNAAAMALYVRSGWLDSGQTYQGRLGLERRFNLPLFSGAHQPS</sequence>
<keyword evidence="3" id="KW-1185">Reference proteome</keyword>
<dbReference type="STRING" id="137658.SAMN05216186_11063"/>
<keyword evidence="2" id="KW-0808">Transferase</keyword>
<dbReference type="AlphaFoldDB" id="A0A1G9EHP5"/>
<dbReference type="Gene3D" id="3.40.630.30">
    <property type="match status" value="1"/>
</dbReference>
<dbReference type="CDD" id="cd04301">
    <property type="entry name" value="NAT_SF"/>
    <property type="match status" value="1"/>
</dbReference>
<organism evidence="2 3">
    <name type="scientific">Pseudomonas indica</name>
    <dbReference type="NCBI Taxonomy" id="137658"/>
    <lineage>
        <taxon>Bacteria</taxon>
        <taxon>Pseudomonadati</taxon>
        <taxon>Pseudomonadota</taxon>
        <taxon>Gammaproteobacteria</taxon>
        <taxon>Pseudomonadales</taxon>
        <taxon>Pseudomonadaceae</taxon>
        <taxon>Pseudomonas</taxon>
    </lineage>
</organism>
<accession>A0A1G9EHP5</accession>